<dbReference type="PANTHER" id="PTHR10134">
    <property type="entry name" value="CYTOCHROME B-C1 COMPLEX SUBUNIT RIESKE, MITOCHONDRIAL"/>
    <property type="match status" value="1"/>
</dbReference>
<dbReference type="PRINTS" id="PR00162">
    <property type="entry name" value="RIESKE"/>
</dbReference>
<evidence type="ECO:0000256" key="12">
    <source>
        <dbReference type="ARBA" id="ARBA00022989"/>
    </source>
</evidence>
<evidence type="ECO:0000256" key="15">
    <source>
        <dbReference type="ARBA" id="ARBA00023014"/>
    </source>
</evidence>
<proteinExistence type="inferred from homology"/>
<reference evidence="23 24" key="1">
    <citation type="journal article" date="2019" name="Int. J. Syst. Evol. Microbiol.">
        <title>The Global Catalogue of Microorganisms (GCM) 10K type strain sequencing project: providing services to taxonomists for standard genome sequencing and annotation.</title>
        <authorList>
            <consortium name="The Broad Institute Genomics Platform"/>
            <consortium name="The Broad Institute Genome Sequencing Center for Infectious Disease"/>
            <person name="Wu L."/>
            <person name="Ma J."/>
        </authorList>
    </citation>
    <scope>NUCLEOTIDE SEQUENCE [LARGE SCALE GENOMIC DNA]</scope>
    <source>
        <strain evidence="23 24">JCM 16021</strain>
    </source>
</reference>
<evidence type="ECO:0000313" key="23">
    <source>
        <dbReference type="EMBL" id="GAA2116766.1"/>
    </source>
</evidence>
<keyword evidence="14" id="KW-0408">Iron</keyword>
<dbReference type="InterPro" id="IPR014349">
    <property type="entry name" value="Rieske_Fe-S_prot"/>
</dbReference>
<evidence type="ECO:0000256" key="16">
    <source>
        <dbReference type="ARBA" id="ARBA00023136"/>
    </source>
</evidence>
<comment type="function">
    <text evidence="1">Iron-sulfur subunit of the cytochrome bc1 complex, an essential component of the respiratory electron transport chain required for ATP synthesis. The bc1 complex catalyzes the oxidation of menaquinol and the reduction of cytochrome c in the respiratory chain. The bc1 complex operates through a Q-cycle mechanism that couples electron transfer to generation of the proton gradient that drives ATP synthesis.</text>
</comment>
<evidence type="ECO:0000256" key="10">
    <source>
        <dbReference type="ARBA" id="ARBA00022723"/>
    </source>
</evidence>
<keyword evidence="17" id="KW-1015">Disulfide bond</keyword>
<evidence type="ECO:0000256" key="17">
    <source>
        <dbReference type="ARBA" id="ARBA00023157"/>
    </source>
</evidence>
<evidence type="ECO:0000256" key="19">
    <source>
        <dbReference type="ARBA" id="ARBA00032409"/>
    </source>
</evidence>
<protein>
    <recommendedName>
        <fullName evidence="4">Cytochrome bc1 complex Rieske iron-sulfur subunit</fullName>
    </recommendedName>
    <alternativeName>
        <fullName evidence="18">Cytochrome bc1 reductase complex subunit QcrA</fullName>
    </alternativeName>
    <alternativeName>
        <fullName evidence="19">Rieske iron-sulfur protein</fullName>
    </alternativeName>
</protein>
<keyword evidence="24" id="KW-1185">Reference proteome</keyword>
<dbReference type="InterPro" id="IPR017941">
    <property type="entry name" value="Rieske_2Fe-2S"/>
</dbReference>
<dbReference type="InterPro" id="IPR005805">
    <property type="entry name" value="Rieske_Fe-S_prot_C"/>
</dbReference>
<dbReference type="Gene3D" id="2.102.10.10">
    <property type="entry name" value="Rieske [2Fe-2S] iron-sulphur domain"/>
    <property type="match status" value="1"/>
</dbReference>
<dbReference type="Pfam" id="PF19297">
    <property type="entry name" value="QcrA_N"/>
    <property type="match status" value="1"/>
</dbReference>
<accession>A0ABN2XTS1</accession>
<dbReference type="Pfam" id="PF00355">
    <property type="entry name" value="Rieske"/>
    <property type="match status" value="1"/>
</dbReference>
<comment type="caution">
    <text evidence="23">The sequence shown here is derived from an EMBL/GenBank/DDBJ whole genome shotgun (WGS) entry which is preliminary data.</text>
</comment>
<sequence>MSDDTTLEKRHDAASAVVEEPIANPGLPAHVYRPTDIDPAAEKRAERQIAGLFVFAMLCVVGFAVSYFVFDIADNHDTVGGLGASTLALGLTLGGALLAIGIGMIQWARKLMNDHEIVEMRHPGRSSDEDREKVVADVLQGAEDSGIARRPLIRNTLLGALGLVGITPVLALRDLGPLPGDSLYHTPWTEGMRVAVDVLGTPIRPADMEIGSLVNGQPMSLYEENEEGEPLYEGVDLQVAKSKGSVILVKMEPGDIIHGKGRDNWTVDGVLCYSKICTHVGCPISLYERTTHHVLCPCHQSTFDLADSAKVVFGPAARPLPQLPLALDDEGYLIAQSDFIEAVGPSFWERDTLPEDGS</sequence>
<keyword evidence="16 21" id="KW-0472">Membrane</keyword>
<evidence type="ECO:0000256" key="6">
    <source>
        <dbReference type="ARBA" id="ARBA00022475"/>
    </source>
</evidence>
<keyword evidence="10" id="KW-0479">Metal-binding</keyword>
<dbReference type="SUPFAM" id="SSF50022">
    <property type="entry name" value="ISP domain"/>
    <property type="match status" value="1"/>
</dbReference>
<feature type="domain" description="Rieske" evidence="22">
    <location>
        <begin position="265"/>
        <end position="334"/>
    </location>
</feature>
<evidence type="ECO:0000256" key="3">
    <source>
        <dbReference type="ARBA" id="ARBA00010651"/>
    </source>
</evidence>
<evidence type="ECO:0000256" key="18">
    <source>
        <dbReference type="ARBA" id="ARBA00029586"/>
    </source>
</evidence>
<keyword evidence="13" id="KW-0560">Oxidoreductase</keyword>
<evidence type="ECO:0000256" key="20">
    <source>
        <dbReference type="ARBA" id="ARBA00034078"/>
    </source>
</evidence>
<feature type="transmembrane region" description="Helical" evidence="21">
    <location>
        <begin position="82"/>
        <end position="105"/>
    </location>
</feature>
<evidence type="ECO:0000256" key="7">
    <source>
        <dbReference type="ARBA" id="ARBA00022660"/>
    </source>
</evidence>
<keyword evidence="8 21" id="KW-0812">Transmembrane</keyword>
<dbReference type="CDD" id="cd03467">
    <property type="entry name" value="Rieske"/>
    <property type="match status" value="1"/>
</dbReference>
<evidence type="ECO:0000256" key="4">
    <source>
        <dbReference type="ARBA" id="ARBA00015816"/>
    </source>
</evidence>
<dbReference type="Proteomes" id="UP001500575">
    <property type="component" value="Unassembled WGS sequence"/>
</dbReference>
<keyword evidence="12 21" id="KW-1133">Transmembrane helix</keyword>
<organism evidence="23 24">
    <name type="scientific">Nocardioides bigeumensis</name>
    <dbReference type="NCBI Taxonomy" id="433657"/>
    <lineage>
        <taxon>Bacteria</taxon>
        <taxon>Bacillati</taxon>
        <taxon>Actinomycetota</taxon>
        <taxon>Actinomycetes</taxon>
        <taxon>Propionibacteriales</taxon>
        <taxon>Nocardioidaceae</taxon>
        <taxon>Nocardioides</taxon>
    </lineage>
</organism>
<evidence type="ECO:0000256" key="1">
    <source>
        <dbReference type="ARBA" id="ARBA00002494"/>
    </source>
</evidence>
<evidence type="ECO:0000256" key="2">
    <source>
        <dbReference type="ARBA" id="ARBA00004651"/>
    </source>
</evidence>
<comment type="similarity">
    <text evidence="3">Belongs to the Rieske iron-sulfur protein family.</text>
</comment>
<keyword evidence="9" id="KW-0001">2Fe-2S</keyword>
<evidence type="ECO:0000259" key="22">
    <source>
        <dbReference type="PROSITE" id="PS51296"/>
    </source>
</evidence>
<feature type="transmembrane region" description="Helical" evidence="21">
    <location>
        <begin position="49"/>
        <end position="70"/>
    </location>
</feature>
<gene>
    <name evidence="23" type="ORF">GCM10009843_07250</name>
</gene>
<comment type="cofactor">
    <cofactor evidence="20">
        <name>[2Fe-2S] cluster</name>
        <dbReference type="ChEBI" id="CHEBI:190135"/>
    </cofactor>
</comment>
<keyword evidence="11" id="KW-0249">Electron transport</keyword>
<evidence type="ECO:0000256" key="21">
    <source>
        <dbReference type="SAM" id="Phobius"/>
    </source>
</evidence>
<keyword evidence="6" id="KW-1003">Cell membrane</keyword>
<evidence type="ECO:0000256" key="14">
    <source>
        <dbReference type="ARBA" id="ARBA00023004"/>
    </source>
</evidence>
<dbReference type="InterPro" id="IPR036922">
    <property type="entry name" value="Rieske_2Fe-2S_sf"/>
</dbReference>
<evidence type="ECO:0000256" key="5">
    <source>
        <dbReference type="ARBA" id="ARBA00022448"/>
    </source>
</evidence>
<evidence type="ECO:0000256" key="9">
    <source>
        <dbReference type="ARBA" id="ARBA00022714"/>
    </source>
</evidence>
<name>A0ABN2XTS1_9ACTN</name>
<dbReference type="PROSITE" id="PS51296">
    <property type="entry name" value="RIESKE"/>
    <property type="match status" value="1"/>
</dbReference>
<evidence type="ECO:0000256" key="11">
    <source>
        <dbReference type="ARBA" id="ARBA00022982"/>
    </source>
</evidence>
<keyword evidence="7" id="KW-0679">Respiratory chain</keyword>
<comment type="subcellular location">
    <subcellularLocation>
        <location evidence="2">Cell membrane</location>
        <topology evidence="2">Multi-pass membrane protein</topology>
    </subcellularLocation>
</comment>
<dbReference type="InterPro" id="IPR045603">
    <property type="entry name" value="QcrA_N"/>
</dbReference>
<evidence type="ECO:0000313" key="24">
    <source>
        <dbReference type="Proteomes" id="UP001500575"/>
    </source>
</evidence>
<dbReference type="EMBL" id="BAAAQQ010000002">
    <property type="protein sequence ID" value="GAA2116766.1"/>
    <property type="molecule type" value="Genomic_DNA"/>
</dbReference>
<evidence type="ECO:0000256" key="8">
    <source>
        <dbReference type="ARBA" id="ARBA00022692"/>
    </source>
</evidence>
<evidence type="ECO:0000256" key="13">
    <source>
        <dbReference type="ARBA" id="ARBA00023002"/>
    </source>
</evidence>
<keyword evidence="5" id="KW-0813">Transport</keyword>
<dbReference type="RefSeq" id="WP_344302255.1">
    <property type="nucleotide sequence ID" value="NZ_BAAAQQ010000002.1"/>
</dbReference>
<keyword evidence="15" id="KW-0411">Iron-sulfur</keyword>